<dbReference type="Pfam" id="PF00071">
    <property type="entry name" value="Ras"/>
    <property type="match status" value="1"/>
</dbReference>
<evidence type="ECO:0000256" key="10">
    <source>
        <dbReference type="SAM" id="MobiDB-lite"/>
    </source>
</evidence>
<dbReference type="GO" id="GO:0043596">
    <property type="term" value="C:nuclear replication fork"/>
    <property type="evidence" value="ECO:0007669"/>
    <property type="project" value="TreeGrafter"/>
</dbReference>
<evidence type="ECO:0000256" key="7">
    <source>
        <dbReference type="ARBA" id="ARBA00022833"/>
    </source>
</evidence>
<dbReference type="InterPro" id="IPR001806">
    <property type="entry name" value="Small_GTPase"/>
</dbReference>
<dbReference type="GO" id="GO:0008270">
    <property type="term" value="F:zinc ion binding"/>
    <property type="evidence" value="ECO:0007669"/>
    <property type="project" value="UniProtKB-KW"/>
</dbReference>
<dbReference type="SMART" id="SM00173">
    <property type="entry name" value="RAS"/>
    <property type="match status" value="1"/>
</dbReference>
<feature type="compositionally biased region" description="Polar residues" evidence="10">
    <location>
        <begin position="343"/>
        <end position="356"/>
    </location>
</feature>
<dbReference type="EMBL" id="PNBA02000009">
    <property type="protein sequence ID" value="KAG6413524.1"/>
    <property type="molecule type" value="Genomic_DNA"/>
</dbReference>
<evidence type="ECO:0000313" key="14">
    <source>
        <dbReference type="Proteomes" id="UP000298416"/>
    </source>
</evidence>
<reference evidence="13" key="1">
    <citation type="submission" date="2018-01" db="EMBL/GenBank/DDBJ databases">
        <authorList>
            <person name="Mao J.F."/>
        </authorList>
    </citation>
    <scope>NUCLEOTIDE SEQUENCE</scope>
    <source>
        <strain evidence="13">Huo1</strain>
        <tissue evidence="13">Leaf</tissue>
    </source>
</reference>
<dbReference type="PANTHER" id="PTHR13454:SF11">
    <property type="entry name" value="PROTEIN MCM10 HOMOLOG"/>
    <property type="match status" value="1"/>
</dbReference>
<dbReference type="GO" id="GO:0006270">
    <property type="term" value="P:DNA replication initiation"/>
    <property type="evidence" value="ECO:0007669"/>
    <property type="project" value="InterPro"/>
</dbReference>
<evidence type="ECO:0000256" key="3">
    <source>
        <dbReference type="ARBA" id="ARBA00022705"/>
    </source>
</evidence>
<dbReference type="GO" id="GO:0003697">
    <property type="term" value="F:single-stranded DNA binding"/>
    <property type="evidence" value="ECO:0007669"/>
    <property type="project" value="InterPro"/>
</dbReference>
<keyword evidence="6" id="KW-0863">Zinc-finger</keyword>
<accession>A0A8X8XII7</accession>
<evidence type="ECO:0000256" key="8">
    <source>
        <dbReference type="ARBA" id="ARBA00023134"/>
    </source>
</evidence>
<dbReference type="SMART" id="SM00174">
    <property type="entry name" value="RHO"/>
    <property type="match status" value="1"/>
</dbReference>
<comment type="similarity">
    <text evidence="2">Belongs to the MCM10 family.</text>
</comment>
<dbReference type="InterPro" id="IPR015408">
    <property type="entry name" value="Znf_Mcm10/DnaG"/>
</dbReference>
<evidence type="ECO:0000256" key="1">
    <source>
        <dbReference type="ARBA" id="ARBA00004123"/>
    </source>
</evidence>
<gene>
    <name evidence="13" type="ORF">SASPL_126238</name>
</gene>
<dbReference type="NCBIfam" id="TIGR00231">
    <property type="entry name" value="small_GTP"/>
    <property type="match status" value="1"/>
</dbReference>
<organism evidence="13">
    <name type="scientific">Salvia splendens</name>
    <name type="common">Scarlet sage</name>
    <dbReference type="NCBI Taxonomy" id="180675"/>
    <lineage>
        <taxon>Eukaryota</taxon>
        <taxon>Viridiplantae</taxon>
        <taxon>Streptophyta</taxon>
        <taxon>Embryophyta</taxon>
        <taxon>Tracheophyta</taxon>
        <taxon>Spermatophyta</taxon>
        <taxon>Magnoliopsida</taxon>
        <taxon>eudicotyledons</taxon>
        <taxon>Gunneridae</taxon>
        <taxon>Pentapetalae</taxon>
        <taxon>asterids</taxon>
        <taxon>lamiids</taxon>
        <taxon>Lamiales</taxon>
        <taxon>Lamiaceae</taxon>
        <taxon>Nepetoideae</taxon>
        <taxon>Mentheae</taxon>
        <taxon>Salviinae</taxon>
        <taxon>Salvia</taxon>
        <taxon>Salvia subgen. Calosphace</taxon>
        <taxon>core Calosphace</taxon>
    </lineage>
</organism>
<dbReference type="InterPro" id="IPR040184">
    <property type="entry name" value="Mcm10"/>
</dbReference>
<dbReference type="InterPro" id="IPR055065">
    <property type="entry name" value="OB_MCM10"/>
</dbReference>
<name>A0A8X8XII7_SALSN</name>
<feature type="region of interest" description="Disordered" evidence="10">
    <location>
        <begin position="341"/>
        <end position="378"/>
    </location>
</feature>
<dbReference type="Gene3D" id="2.40.50.140">
    <property type="entry name" value="Nucleic acid-binding proteins"/>
    <property type="match status" value="1"/>
</dbReference>
<dbReference type="SMART" id="SM00175">
    <property type="entry name" value="RAB"/>
    <property type="match status" value="1"/>
</dbReference>
<feature type="domain" description="Zinc finger Mcm10/DnaG-type" evidence="11">
    <location>
        <begin position="213"/>
        <end position="258"/>
    </location>
</feature>
<evidence type="ECO:0000256" key="4">
    <source>
        <dbReference type="ARBA" id="ARBA00022723"/>
    </source>
</evidence>
<feature type="region of interest" description="Disordered" evidence="10">
    <location>
        <begin position="22"/>
        <end position="45"/>
    </location>
</feature>
<dbReference type="SUPFAM" id="SSF52540">
    <property type="entry name" value="P-loop containing nucleoside triphosphate hydrolases"/>
    <property type="match status" value="1"/>
</dbReference>
<dbReference type="Gene3D" id="3.40.50.300">
    <property type="entry name" value="P-loop containing nucleotide triphosphate hydrolases"/>
    <property type="match status" value="1"/>
</dbReference>
<dbReference type="PROSITE" id="PS51421">
    <property type="entry name" value="RAS"/>
    <property type="match status" value="1"/>
</dbReference>
<comment type="caution">
    <text evidence="13">The sequence shown here is derived from an EMBL/GenBank/DDBJ whole genome shotgun (WGS) entry which is preliminary data.</text>
</comment>
<dbReference type="PRINTS" id="PR00449">
    <property type="entry name" value="RASTRNSFRMNG"/>
</dbReference>
<evidence type="ECO:0000256" key="5">
    <source>
        <dbReference type="ARBA" id="ARBA00022741"/>
    </source>
</evidence>
<keyword evidence="8" id="KW-0342">GTP-binding</keyword>
<dbReference type="GO" id="GO:0003924">
    <property type="term" value="F:GTPase activity"/>
    <property type="evidence" value="ECO:0007669"/>
    <property type="project" value="InterPro"/>
</dbReference>
<dbReference type="FunFam" id="3.40.50.300:FF:000118">
    <property type="entry name" value="Rho-related GTP-binding protein RhoG"/>
    <property type="match status" value="1"/>
</dbReference>
<comment type="subcellular location">
    <subcellularLocation>
        <location evidence="1">Nucleus</location>
    </subcellularLocation>
</comment>
<dbReference type="Proteomes" id="UP000298416">
    <property type="component" value="Unassembled WGS sequence"/>
</dbReference>
<evidence type="ECO:0008006" key="15">
    <source>
        <dbReference type="Google" id="ProtNLM"/>
    </source>
</evidence>
<dbReference type="AlphaFoldDB" id="A0A8X8XII7"/>
<reference evidence="13" key="2">
    <citation type="submission" date="2020-08" db="EMBL/GenBank/DDBJ databases">
        <title>Plant Genome Project.</title>
        <authorList>
            <person name="Zhang R.-G."/>
        </authorList>
    </citation>
    <scope>NUCLEOTIDE SEQUENCE</scope>
    <source>
        <strain evidence="13">Huo1</strain>
        <tissue evidence="13">Leaf</tissue>
    </source>
</reference>
<proteinExistence type="inferred from homology"/>
<dbReference type="PROSITE" id="PS51420">
    <property type="entry name" value="RHO"/>
    <property type="match status" value="1"/>
</dbReference>
<keyword evidence="5" id="KW-0547">Nucleotide-binding</keyword>
<evidence type="ECO:0000256" key="9">
    <source>
        <dbReference type="ARBA" id="ARBA00023242"/>
    </source>
</evidence>
<keyword evidence="7" id="KW-0862">Zinc</keyword>
<feature type="compositionally biased region" description="Basic and acidic residues" evidence="10">
    <location>
        <begin position="359"/>
        <end position="378"/>
    </location>
</feature>
<evidence type="ECO:0000259" key="12">
    <source>
        <dbReference type="Pfam" id="PF22379"/>
    </source>
</evidence>
<dbReference type="Pfam" id="PF09329">
    <property type="entry name" value="zf-primase"/>
    <property type="match status" value="1"/>
</dbReference>
<dbReference type="CDD" id="cd04133">
    <property type="entry name" value="Rop_like"/>
    <property type="match status" value="1"/>
</dbReference>
<sequence>MSTPTHQDDLDLLLSLEDRVLETPPASPSGYLSDDGRPQRTGPMNLSAFRDVVGDCLDYDAKDAKRAQSSGKSKSNGSKDIEVEKFSGLRIQNPVVSRVELSNHLSDIKYVQLDTIKNLIKGDTLSGCWATIGVLAEKGAPRMSSIGKTFAIWKIGCLGDETISLFLFGDAYQKSCEAKVGTIFALLNCSVRKDKPGTFSLSIFAAKHILKLGTSADMGVCQGKGKDGAPCTAVIDKRRRKFCNFHAHNSSKKYTSTRTELKGGNLRTGFRDYLKSEGIYVVKPTEAKTSSTKSTKLLSVEGLKRALSKADKVTTNVHSQGIRFMNHITAERDIKLNKAASLPRQQTSRPDNNMFRQGQEPDAKRLKTDPKKSQEKNTKEVGVKMIELDFPSCEGGVAEDDEMSASTSRLIKCVTVGDGGVGKTCLLISYTTNTFPTDYVPTVFDNFSANVAVDGNSVNLSLFDTAGQEDYNRLRPLSYREADVFILVFSLISKPSYNNVHVKWISELRHFGPKVPIILVGTKIDLREDEQFFVEHPGAIPISTAQGEELKKMIGASAYIECSSKTQENVKAVFDEAIKVVMQAPQQGKKKNKKGQKGCTIL</sequence>
<evidence type="ECO:0000256" key="2">
    <source>
        <dbReference type="ARBA" id="ARBA00009679"/>
    </source>
</evidence>
<evidence type="ECO:0000313" key="13">
    <source>
        <dbReference type="EMBL" id="KAG6413524.1"/>
    </source>
</evidence>
<dbReference type="Pfam" id="PF22379">
    <property type="entry name" value="OB_MCM10"/>
    <property type="match status" value="1"/>
</dbReference>
<keyword evidence="4" id="KW-0479">Metal-binding</keyword>
<keyword evidence="9" id="KW-0539">Nucleus</keyword>
<evidence type="ECO:0000256" key="6">
    <source>
        <dbReference type="ARBA" id="ARBA00022771"/>
    </source>
</evidence>
<dbReference type="PANTHER" id="PTHR13454">
    <property type="entry name" value="PROTEIN MCM10 HOMOLOG"/>
    <property type="match status" value="1"/>
</dbReference>
<evidence type="ECO:0000259" key="11">
    <source>
        <dbReference type="Pfam" id="PF09329"/>
    </source>
</evidence>
<dbReference type="InterPro" id="IPR012340">
    <property type="entry name" value="NA-bd_OB-fold"/>
</dbReference>
<dbReference type="GO" id="GO:0003688">
    <property type="term" value="F:DNA replication origin binding"/>
    <property type="evidence" value="ECO:0007669"/>
    <property type="project" value="TreeGrafter"/>
</dbReference>
<dbReference type="InterPro" id="IPR005225">
    <property type="entry name" value="Small_GTP-bd"/>
</dbReference>
<keyword evidence="3" id="KW-0235">DNA replication</keyword>
<dbReference type="InterPro" id="IPR027417">
    <property type="entry name" value="P-loop_NTPase"/>
</dbReference>
<dbReference type="GO" id="GO:0005525">
    <property type="term" value="F:GTP binding"/>
    <property type="evidence" value="ECO:0007669"/>
    <property type="project" value="UniProtKB-KW"/>
</dbReference>
<protein>
    <recommendedName>
        <fullName evidence="15">Ras-related C3 botulinum toxin substrate 1</fullName>
    </recommendedName>
</protein>
<dbReference type="FunFam" id="2.40.50.140:FF:000174">
    <property type="entry name" value="DNA replication licensing factor mcm10"/>
    <property type="match status" value="1"/>
</dbReference>
<feature type="domain" description="MCM10 OB-fold" evidence="12">
    <location>
        <begin position="85"/>
        <end position="210"/>
    </location>
</feature>
<keyword evidence="14" id="KW-1185">Reference proteome</keyword>
<dbReference type="PROSITE" id="PS51419">
    <property type="entry name" value="RAB"/>
    <property type="match status" value="1"/>
</dbReference>